<evidence type="ECO:0000313" key="1">
    <source>
        <dbReference type="EMBL" id="CAB4141395.1"/>
    </source>
</evidence>
<sequence length="136" mass="13672">MNANHVGSLYPDSFGNFGVAQAVTVNVGSTGNAVARIPVAGGTSYIVRRITVANANKSIATANVVILTSNDGNASNAVSNVTVLSSVTSTSTWQDIPLATAAATTVYSAGSLYVKVNTAVSGGTCDITVYGDIVTL</sequence>
<dbReference type="EMBL" id="LR796665">
    <property type="protein sequence ID" value="CAB4157505.1"/>
    <property type="molecule type" value="Genomic_DNA"/>
</dbReference>
<accession>A0A6J5M370</accession>
<reference evidence="1" key="1">
    <citation type="submission" date="2020-04" db="EMBL/GenBank/DDBJ databases">
        <authorList>
            <person name="Chiriac C."/>
            <person name="Salcher M."/>
            <person name="Ghai R."/>
            <person name="Kavagutti S V."/>
        </authorList>
    </citation>
    <scope>NUCLEOTIDE SEQUENCE</scope>
</reference>
<name>A0A6J5M370_9CAUD</name>
<protein>
    <submittedName>
        <fullName evidence="1">Uncharacterized protein</fullName>
    </submittedName>
</protein>
<proteinExistence type="predicted"/>
<organism evidence="1">
    <name type="scientific">uncultured Caudovirales phage</name>
    <dbReference type="NCBI Taxonomy" id="2100421"/>
    <lineage>
        <taxon>Viruses</taxon>
        <taxon>Duplodnaviria</taxon>
        <taxon>Heunggongvirae</taxon>
        <taxon>Uroviricota</taxon>
        <taxon>Caudoviricetes</taxon>
        <taxon>Peduoviridae</taxon>
        <taxon>Maltschvirus</taxon>
        <taxon>Maltschvirus maltsch</taxon>
    </lineage>
</organism>
<dbReference type="EMBL" id="LR796389">
    <property type="protein sequence ID" value="CAB4141395.1"/>
    <property type="molecule type" value="Genomic_DNA"/>
</dbReference>
<gene>
    <name evidence="1" type="ORF">UFOVP414_48</name>
    <name evidence="2" type="ORF">UFOVP687_8</name>
</gene>
<evidence type="ECO:0000313" key="2">
    <source>
        <dbReference type="EMBL" id="CAB4157505.1"/>
    </source>
</evidence>